<evidence type="ECO:0000313" key="6">
    <source>
        <dbReference type="EMBL" id="BAU27039.1"/>
    </source>
</evidence>
<accession>A0A0U5B171</accession>
<keyword evidence="2" id="KW-1003">Cell membrane</keyword>
<dbReference type="PANTHER" id="PTHR32089:SF112">
    <property type="entry name" value="LYSOZYME-LIKE PROTEIN-RELATED"/>
    <property type="match status" value="1"/>
</dbReference>
<protein>
    <submittedName>
        <fullName evidence="6">Methyl-accepting chemotaxis protein McpB</fullName>
    </submittedName>
</protein>
<dbReference type="SMART" id="SM00304">
    <property type="entry name" value="HAMP"/>
    <property type="match status" value="1"/>
</dbReference>
<dbReference type="GO" id="GO:0005886">
    <property type="term" value="C:plasma membrane"/>
    <property type="evidence" value="ECO:0007669"/>
    <property type="project" value="UniProtKB-SubCell"/>
</dbReference>
<dbReference type="Pfam" id="PF00015">
    <property type="entry name" value="MCPsignal"/>
    <property type="match status" value="1"/>
</dbReference>
<sequence>MLGTLRFKIIVPITILTALVIICISTLVYNQTASTLESQGRATAELTRISFENALTARKTAEDIMNKEMIGQATMTSLLMKKGTNFNEITDLAKRAGIDEFWITDATGKTVLTNVGPAVHLDFSAEPGSQAYAFMDLISGKQKEMSQAAQVRNFDGQVFKYVGVPGWNEPRIVQVGRKGQMLTELDNQIGASPLLARIKSQLSDQIVLAALINKDGKVVAASEKSFSQIPPALSTLMNQASSTTTIKEKSDYYQNKKVTYYAASLSNGQKMVVAISNEVLTRIFTLSIASVLIGIVLVIAFLIWLVSRTLRPLHVMEQSLLMLADGKGDLTKRLPDNTNDEIGRTARAFNQMLDHIQQLIRQIQQSSVQVAASSEQLTASAEQTRSASEQIASIVQELAAQSEQQTKDMETGAHDVQNISKGMEGISQTTGSILDTIGVTVTKATEGNNAIHQAVTQMNSINETMATLAKGVQTLADRSNQINEIIEVITGISAQTNLLALNAAIEAARAGEHGRGFAIVSDEVRKLAEQSAHSAQKIAELVSGIQQETAQTVQFMTTAISEVQEGITVIHTAGLSFTEIEQAIRQVEQQTAKATHAVQTIQDRSRHAVASIQTAHDLIEQAASRTEQISAATEEQLATFEETSASAASLSRMAGDLEASVKKFVV</sequence>
<evidence type="ECO:0000256" key="2">
    <source>
        <dbReference type="ARBA" id="ARBA00022475"/>
    </source>
</evidence>
<organism evidence="6 7">
    <name type="scientific">Aneurinibacillus soli</name>
    <dbReference type="NCBI Taxonomy" id="1500254"/>
    <lineage>
        <taxon>Bacteria</taxon>
        <taxon>Bacillati</taxon>
        <taxon>Bacillota</taxon>
        <taxon>Bacilli</taxon>
        <taxon>Bacillales</taxon>
        <taxon>Paenibacillaceae</taxon>
        <taxon>Aneurinibacillus group</taxon>
        <taxon>Aneurinibacillus</taxon>
    </lineage>
</organism>
<dbReference type="EMBL" id="AP017312">
    <property type="protein sequence ID" value="BAU27039.1"/>
    <property type="molecule type" value="Genomic_DNA"/>
</dbReference>
<name>A0A0U5B171_9BACL</name>
<dbReference type="OrthoDB" id="369835at2"/>
<dbReference type="Pfam" id="PF00672">
    <property type="entry name" value="HAMP"/>
    <property type="match status" value="1"/>
</dbReference>
<dbReference type="KEGG" id="asoc:CB4_01208"/>
<evidence type="ECO:0000256" key="1">
    <source>
        <dbReference type="ARBA" id="ARBA00004236"/>
    </source>
</evidence>
<gene>
    <name evidence="6" type="primary">mcpB_6</name>
    <name evidence="6" type="ORF">CB4_01208</name>
</gene>
<comment type="subcellular location">
    <subcellularLocation>
        <location evidence="1">Cell membrane</location>
    </subcellularLocation>
</comment>
<dbReference type="AlphaFoldDB" id="A0A0U5B171"/>
<dbReference type="SMART" id="SM00283">
    <property type="entry name" value="MA"/>
    <property type="match status" value="1"/>
</dbReference>
<dbReference type="PROSITE" id="PS50885">
    <property type="entry name" value="HAMP"/>
    <property type="match status" value="1"/>
</dbReference>
<dbReference type="PROSITE" id="PS50111">
    <property type="entry name" value="CHEMOTAXIS_TRANSDUC_2"/>
    <property type="match status" value="1"/>
</dbReference>
<dbReference type="PANTHER" id="PTHR32089">
    <property type="entry name" value="METHYL-ACCEPTING CHEMOTAXIS PROTEIN MCPB"/>
    <property type="match status" value="1"/>
</dbReference>
<dbReference type="SUPFAM" id="SSF58104">
    <property type="entry name" value="Methyl-accepting chemotaxis protein (MCP) signaling domain"/>
    <property type="match status" value="1"/>
</dbReference>
<evidence type="ECO:0000256" key="5">
    <source>
        <dbReference type="ARBA" id="ARBA00029447"/>
    </source>
</evidence>
<proteinExistence type="inferred from homology"/>
<dbReference type="Proteomes" id="UP000217696">
    <property type="component" value="Chromosome"/>
</dbReference>
<keyword evidence="7" id="KW-1185">Reference proteome</keyword>
<dbReference type="CDD" id="cd06225">
    <property type="entry name" value="HAMP"/>
    <property type="match status" value="1"/>
</dbReference>
<evidence type="ECO:0000313" key="7">
    <source>
        <dbReference type="Proteomes" id="UP000217696"/>
    </source>
</evidence>
<dbReference type="GO" id="GO:0007165">
    <property type="term" value="P:signal transduction"/>
    <property type="evidence" value="ECO:0007669"/>
    <property type="project" value="UniProtKB-KW"/>
</dbReference>
<dbReference type="Gene3D" id="6.10.340.10">
    <property type="match status" value="1"/>
</dbReference>
<dbReference type="RefSeq" id="WP_096464064.1">
    <property type="nucleotide sequence ID" value="NZ_AP017312.1"/>
</dbReference>
<reference evidence="6 7" key="1">
    <citation type="submission" date="2015-12" db="EMBL/GenBank/DDBJ databases">
        <title>Genome sequence of Aneurinibacillus soli.</title>
        <authorList>
            <person name="Lee J.S."/>
            <person name="Lee K.C."/>
            <person name="Kim K.K."/>
            <person name="Lee B.W."/>
        </authorList>
    </citation>
    <scope>NUCLEOTIDE SEQUENCE [LARGE SCALE GENOMIC DNA]</scope>
    <source>
        <strain evidence="6 7">CB4</strain>
    </source>
</reference>
<evidence type="ECO:0000256" key="4">
    <source>
        <dbReference type="ARBA" id="ARBA00023224"/>
    </source>
</evidence>
<keyword evidence="4" id="KW-0807">Transducer</keyword>
<comment type="similarity">
    <text evidence="5">Belongs to the methyl-accepting chemotaxis (MCP) protein family.</text>
</comment>
<evidence type="ECO:0000256" key="3">
    <source>
        <dbReference type="ARBA" id="ARBA00023136"/>
    </source>
</evidence>
<dbReference type="InterPro" id="IPR003660">
    <property type="entry name" value="HAMP_dom"/>
</dbReference>
<dbReference type="CDD" id="cd11386">
    <property type="entry name" value="MCP_signal"/>
    <property type="match status" value="1"/>
</dbReference>
<dbReference type="Gene3D" id="1.10.287.950">
    <property type="entry name" value="Methyl-accepting chemotaxis protein"/>
    <property type="match status" value="1"/>
</dbReference>
<keyword evidence="3" id="KW-0472">Membrane</keyword>
<dbReference type="InterPro" id="IPR004089">
    <property type="entry name" value="MCPsignal_dom"/>
</dbReference>